<dbReference type="Proteomes" id="UP000006319">
    <property type="component" value="Chromosome 14"/>
</dbReference>
<dbReference type="eggNOG" id="KOG0212">
    <property type="taxonomic scope" value="Eukaryota"/>
</dbReference>
<organism evidence="7 8">
    <name type="scientific">Plasmodium cynomolgi (strain B)</name>
    <dbReference type="NCBI Taxonomy" id="1120755"/>
    <lineage>
        <taxon>Eukaryota</taxon>
        <taxon>Sar</taxon>
        <taxon>Alveolata</taxon>
        <taxon>Apicomplexa</taxon>
        <taxon>Aconoidasida</taxon>
        <taxon>Haemosporida</taxon>
        <taxon>Plasmodiidae</taxon>
        <taxon>Plasmodium</taxon>
        <taxon>Plasmodium (Plasmodium)</taxon>
    </lineage>
</organism>
<keyword evidence="8" id="KW-1185">Reference proteome</keyword>
<evidence type="ECO:0000259" key="6">
    <source>
        <dbReference type="Pfam" id="PF11916"/>
    </source>
</evidence>
<dbReference type="Pfam" id="PF11916">
    <property type="entry name" value="Vac14_Fig4_bd"/>
    <property type="match status" value="1"/>
</dbReference>
<accession>K6UEX0</accession>
<name>K6UEX0_PLACD</name>
<evidence type="ECO:0000256" key="3">
    <source>
        <dbReference type="ARBA" id="ARBA00022737"/>
    </source>
</evidence>
<evidence type="ECO:0000256" key="4">
    <source>
        <dbReference type="ARBA" id="ARBA00023136"/>
    </source>
</evidence>
<keyword evidence="3" id="KW-0677">Repeat</keyword>
<evidence type="ECO:0000256" key="1">
    <source>
        <dbReference type="ARBA" id="ARBA00004308"/>
    </source>
</evidence>
<dbReference type="InterPro" id="IPR021841">
    <property type="entry name" value="VAC14_Fig4p-bd"/>
</dbReference>
<dbReference type="InterPro" id="IPR016024">
    <property type="entry name" value="ARM-type_fold"/>
</dbReference>
<dbReference type="GO" id="GO:0006661">
    <property type="term" value="P:phosphatidylinositol biosynthetic process"/>
    <property type="evidence" value="ECO:0007669"/>
    <property type="project" value="InterPro"/>
</dbReference>
<proteinExistence type="inferred from homology"/>
<dbReference type="PANTHER" id="PTHR16023:SF0">
    <property type="entry name" value="PROTEIN VAC14 HOMOLOG"/>
    <property type="match status" value="1"/>
</dbReference>
<keyword evidence="4 5" id="KW-0472">Membrane</keyword>
<dbReference type="AlphaFoldDB" id="K6UEX0"/>
<feature type="non-terminal residue" evidence="7">
    <location>
        <position position="568"/>
    </location>
</feature>
<dbReference type="GeneID" id="14695468"/>
<dbReference type="VEuPathDB" id="PlasmoDB:PCYB_145140"/>
<dbReference type="RefSeq" id="XP_004225033.1">
    <property type="nucleotide sequence ID" value="XM_004224985.1"/>
</dbReference>
<evidence type="ECO:0000256" key="5">
    <source>
        <dbReference type="SAM" id="Phobius"/>
    </source>
</evidence>
<keyword evidence="5" id="KW-0812">Transmembrane</keyword>
<dbReference type="EMBL" id="DF157106">
    <property type="protein sequence ID" value="GAB69086.1"/>
    <property type="molecule type" value="Genomic_DNA"/>
</dbReference>
<evidence type="ECO:0000313" key="7">
    <source>
        <dbReference type="EMBL" id="GAB69086.1"/>
    </source>
</evidence>
<dbReference type="Gene3D" id="1.25.10.10">
    <property type="entry name" value="Leucine-rich Repeat Variant"/>
    <property type="match status" value="1"/>
</dbReference>
<dbReference type="InterPro" id="IPR011989">
    <property type="entry name" value="ARM-like"/>
</dbReference>
<gene>
    <name evidence="7" type="ORF">PCYB_145140</name>
</gene>
<sequence length="568" mass="66408">MFLSLIKGLEKNEAKEDIISVNIQRLLGDKTYEKRKKGAQEIAEVVKLLLLKEKEDKQMQVDYILNEDEPNGKKKYMNKSGKSSGLSQLSQVNQVLYEHDADIENIANKYQNKKVISIINFLKEKFVQSINPAERCGGLIALAFISITVDTQIKFYFSAILKLIVSCVSDPDSKVRYYVCESLYNLCKVSKSVVFYHIEDIFDCLFRIFSDSCPNVKSGGAFLDNLLKDLTCSYNNVFNIYKIIFILKERIGIENSNARQVILSWLLLFQNIKTVNLFEYFHFFISDLFFMLADQNRDIQRQANQCLDLYVDQIITSNYEQVRSFFKHIAFIFIEFCNHKNTIIKHKCLLWLYHFIQILNCLRSNDKQVVLLSLTVLSAMCSTVDNKFHFYEQVSNGLIALFRNDDQLLMHKGKIIVQHISRCLNNKKFFAYLSYSLISEEKISFVTKFIQVLSWVLLTSEETKYLRNALFLKKQYSLFSLILIAWLRNPISAISFLLWLQKYKLAYLICSYLSLLNLNSDFFHQLDNLIFLLESPIFSKQRIHLVYPQNYPFLIKSLMILSLMLPLN</sequence>
<dbReference type="PhylomeDB" id="K6UEX0"/>
<feature type="domain" description="Vacuolar protein 14 C-terminal Fig4-binding" evidence="6">
    <location>
        <begin position="407"/>
        <end position="567"/>
    </location>
</feature>
<keyword evidence="5" id="KW-1133">Transmembrane helix</keyword>
<dbReference type="SUPFAM" id="SSF48371">
    <property type="entry name" value="ARM repeat"/>
    <property type="match status" value="1"/>
</dbReference>
<dbReference type="PANTHER" id="PTHR16023">
    <property type="entry name" value="TAX1 BINDING PROTEIN-RELATED"/>
    <property type="match status" value="1"/>
</dbReference>
<protein>
    <recommendedName>
        <fullName evidence="6">Vacuolar protein 14 C-terminal Fig4-binding domain-containing protein</fullName>
    </recommendedName>
</protein>
<evidence type="ECO:0000256" key="2">
    <source>
        <dbReference type="ARBA" id="ARBA00010225"/>
    </source>
</evidence>
<dbReference type="InterPro" id="IPR026825">
    <property type="entry name" value="Vac14"/>
</dbReference>
<dbReference type="GO" id="GO:0010008">
    <property type="term" value="C:endosome membrane"/>
    <property type="evidence" value="ECO:0007669"/>
    <property type="project" value="TreeGrafter"/>
</dbReference>
<dbReference type="GO" id="GO:0070772">
    <property type="term" value="C:PAS complex"/>
    <property type="evidence" value="ECO:0007669"/>
    <property type="project" value="InterPro"/>
</dbReference>
<evidence type="ECO:0000313" key="8">
    <source>
        <dbReference type="Proteomes" id="UP000006319"/>
    </source>
</evidence>
<dbReference type="OMA" id="ELPGCHF"/>
<dbReference type="Pfam" id="PF12755">
    <property type="entry name" value="Vac14_Fab1_bd"/>
    <property type="match status" value="1"/>
</dbReference>
<comment type="subcellular location">
    <subcellularLocation>
        <location evidence="1">Endomembrane system</location>
    </subcellularLocation>
</comment>
<reference evidence="7 8" key="1">
    <citation type="journal article" date="2012" name="Nat. Genet.">
        <title>Plasmodium cynomolgi genome sequences provide insight into Plasmodium vivax and the monkey malaria clade.</title>
        <authorList>
            <person name="Tachibana S."/>
            <person name="Sullivan S.A."/>
            <person name="Kawai S."/>
            <person name="Nakamura S."/>
            <person name="Kim H.R."/>
            <person name="Goto N."/>
            <person name="Arisue N."/>
            <person name="Palacpac N.M.Q."/>
            <person name="Honma H."/>
            <person name="Yagi M."/>
            <person name="Tougan T."/>
            <person name="Katakai Y."/>
            <person name="Kaneko O."/>
            <person name="Mita T."/>
            <person name="Kita K."/>
            <person name="Yasutomi Y."/>
            <person name="Sutton P.L."/>
            <person name="Shakhbatyan R."/>
            <person name="Horii T."/>
            <person name="Yasunaga T."/>
            <person name="Barnwell J.W."/>
            <person name="Escalante A.A."/>
            <person name="Carlton J.M."/>
            <person name="Tanabe K."/>
        </authorList>
    </citation>
    <scope>NUCLEOTIDE SEQUENCE [LARGE SCALE GENOMIC DNA]</scope>
    <source>
        <strain evidence="7 8">B</strain>
    </source>
</reference>
<dbReference type="KEGG" id="pcy:PCYB_145140"/>
<comment type="similarity">
    <text evidence="2">Belongs to the VAC14 family.</text>
</comment>
<dbReference type="OrthoDB" id="5574975at2759"/>
<feature type="transmembrane region" description="Helical" evidence="5">
    <location>
        <begin position="476"/>
        <end position="499"/>
    </location>
</feature>